<feature type="transmembrane region" description="Helical" evidence="6">
    <location>
        <begin position="267"/>
        <end position="284"/>
    </location>
</feature>
<organism evidence="8 9">
    <name type="scientific">Potamilus streckersoni</name>
    <dbReference type="NCBI Taxonomy" id="2493646"/>
    <lineage>
        <taxon>Eukaryota</taxon>
        <taxon>Metazoa</taxon>
        <taxon>Spiralia</taxon>
        <taxon>Lophotrochozoa</taxon>
        <taxon>Mollusca</taxon>
        <taxon>Bivalvia</taxon>
        <taxon>Autobranchia</taxon>
        <taxon>Heteroconchia</taxon>
        <taxon>Palaeoheterodonta</taxon>
        <taxon>Unionida</taxon>
        <taxon>Unionoidea</taxon>
        <taxon>Unionidae</taxon>
        <taxon>Ambleminae</taxon>
        <taxon>Lampsilini</taxon>
        <taxon>Potamilus</taxon>
    </lineage>
</organism>
<evidence type="ECO:0000256" key="1">
    <source>
        <dbReference type="ARBA" id="ARBA00000877"/>
    </source>
</evidence>
<gene>
    <name evidence="8" type="ORF">CHS0354_018493</name>
</gene>
<dbReference type="Gene3D" id="2.170.120.40">
    <property type="entry name" value="YbbR-like domain"/>
    <property type="match status" value="1"/>
</dbReference>
<dbReference type="InterPro" id="IPR003390">
    <property type="entry name" value="DNA_integrity_scan_DisA_N"/>
</dbReference>
<keyword evidence="6" id="KW-0472">Membrane</keyword>
<dbReference type="InterPro" id="IPR050338">
    <property type="entry name" value="DisA"/>
</dbReference>
<evidence type="ECO:0000256" key="6">
    <source>
        <dbReference type="SAM" id="Phobius"/>
    </source>
</evidence>
<dbReference type="Gene3D" id="3.40.1700.10">
    <property type="entry name" value="DNA integrity scanning protein, DisA, N-terminal domain"/>
    <property type="match status" value="1"/>
</dbReference>
<keyword evidence="3" id="KW-0548">Nucleotidyltransferase</keyword>
<keyword evidence="5" id="KW-0067">ATP-binding</keyword>
<dbReference type="PROSITE" id="PS51794">
    <property type="entry name" value="DAC"/>
    <property type="match status" value="1"/>
</dbReference>
<reference evidence="8" key="2">
    <citation type="journal article" date="2021" name="Genome Biol. Evol.">
        <title>Developing a high-quality reference genome for a parasitic bivalve with doubly uniparental inheritance (Bivalvia: Unionida).</title>
        <authorList>
            <person name="Smith C.H."/>
        </authorList>
    </citation>
    <scope>NUCLEOTIDE SEQUENCE</scope>
    <source>
        <strain evidence="8">CHS0354</strain>
        <tissue evidence="8">Mantle</tissue>
    </source>
</reference>
<comment type="caution">
    <text evidence="8">The sequence shown here is derived from an EMBL/GenBank/DDBJ whole genome shotgun (WGS) entry which is preliminary data.</text>
</comment>
<dbReference type="Pfam" id="PF02457">
    <property type="entry name" value="DAC"/>
    <property type="match status" value="1"/>
</dbReference>
<dbReference type="PANTHER" id="PTHR34185">
    <property type="entry name" value="DIADENYLATE CYCLASE"/>
    <property type="match status" value="1"/>
</dbReference>
<keyword evidence="4" id="KW-0547">Nucleotide-binding</keyword>
<dbReference type="InterPro" id="IPR012505">
    <property type="entry name" value="YbbR"/>
</dbReference>
<dbReference type="InterPro" id="IPR036888">
    <property type="entry name" value="DNA_integrity_DisA_N_sf"/>
</dbReference>
<keyword evidence="2" id="KW-0808">Transferase</keyword>
<feature type="transmembrane region" description="Helical" evidence="6">
    <location>
        <begin position="26"/>
        <end position="43"/>
    </location>
</feature>
<dbReference type="PANTHER" id="PTHR34185:SF1">
    <property type="entry name" value="DIADENYLATE CYCLASE"/>
    <property type="match status" value="1"/>
</dbReference>
<dbReference type="Pfam" id="PF19293">
    <property type="entry name" value="CdaA_N"/>
    <property type="match status" value="1"/>
</dbReference>
<dbReference type="InterPro" id="IPR034701">
    <property type="entry name" value="CdaA"/>
</dbReference>
<dbReference type="SUPFAM" id="SSF143597">
    <property type="entry name" value="YojJ-like"/>
    <property type="match status" value="1"/>
</dbReference>
<evidence type="ECO:0000256" key="4">
    <source>
        <dbReference type="ARBA" id="ARBA00022741"/>
    </source>
</evidence>
<reference evidence="8" key="1">
    <citation type="journal article" date="2021" name="Genome Biol. Evol.">
        <title>A High-Quality Reference Genome for a Parasitic Bivalve with Doubly Uniparental Inheritance (Bivalvia: Unionida).</title>
        <authorList>
            <person name="Smith C.H."/>
        </authorList>
    </citation>
    <scope>NUCLEOTIDE SEQUENCE</scope>
    <source>
        <strain evidence="8">CHS0354</strain>
    </source>
</reference>
<protein>
    <recommendedName>
        <fullName evidence="7">DAC domain-containing protein</fullName>
    </recommendedName>
</protein>
<dbReference type="EMBL" id="JAEAOA010001141">
    <property type="protein sequence ID" value="KAK3606898.1"/>
    <property type="molecule type" value="Genomic_DNA"/>
</dbReference>
<dbReference type="GO" id="GO:0005524">
    <property type="term" value="F:ATP binding"/>
    <property type="evidence" value="ECO:0007669"/>
    <property type="project" value="UniProtKB-KW"/>
</dbReference>
<evidence type="ECO:0000256" key="3">
    <source>
        <dbReference type="ARBA" id="ARBA00022695"/>
    </source>
</evidence>
<keyword evidence="9" id="KW-1185">Reference proteome</keyword>
<dbReference type="Pfam" id="PF07949">
    <property type="entry name" value="YbbR"/>
    <property type="match status" value="1"/>
</dbReference>
<evidence type="ECO:0000313" key="9">
    <source>
        <dbReference type="Proteomes" id="UP001195483"/>
    </source>
</evidence>
<reference evidence="8" key="3">
    <citation type="submission" date="2023-05" db="EMBL/GenBank/DDBJ databases">
        <authorList>
            <person name="Smith C.H."/>
        </authorList>
    </citation>
    <scope>NUCLEOTIDE SEQUENCE</scope>
    <source>
        <strain evidence="8">CHS0354</strain>
        <tissue evidence="8">Mantle</tissue>
    </source>
</reference>
<keyword evidence="6" id="KW-0812">Transmembrane</keyword>
<feature type="domain" description="DAC" evidence="7">
    <location>
        <begin position="93"/>
        <end position="253"/>
    </location>
</feature>
<dbReference type="InterPro" id="IPR045585">
    <property type="entry name" value="CdaA_N"/>
</dbReference>
<accession>A0AAE0W9C4</accession>
<dbReference type="GO" id="GO:0004016">
    <property type="term" value="F:adenylate cyclase activity"/>
    <property type="evidence" value="ECO:0007669"/>
    <property type="project" value="InterPro"/>
</dbReference>
<dbReference type="Proteomes" id="UP001195483">
    <property type="component" value="Unassembled WGS sequence"/>
</dbReference>
<feature type="transmembrane region" description="Helical" evidence="6">
    <location>
        <begin position="50"/>
        <end position="66"/>
    </location>
</feature>
<evidence type="ECO:0000259" key="7">
    <source>
        <dbReference type="PROSITE" id="PS51794"/>
    </source>
</evidence>
<evidence type="ECO:0000313" key="8">
    <source>
        <dbReference type="EMBL" id="KAK3606898.1"/>
    </source>
</evidence>
<sequence length="568" mass="63053">MLSDFLSFFANFAEVSQFSEFRLRDLLDILLLSVLIYRITLLIQGTRTMYILYGLLFIIISAVVASEMRLYGVTLVFNSFISSIVIIVVILFQADFRNALARVGTRQFLKGAFTGRKDELVDIFVRAVQQMSEERTGALIVFERTMDTKNLQNGGILMNAVPSVQLLVSIFDKHVSMHDGAVILDRKRLIKTAGAILPLTVNIEKRVEYGTRHRAAIGISEETDAVALVVSEQTGRVSYTKGGQIEVIKPVKDFLERIFIRNRRQKIISLCFGFIIWLIASVSYKKNVSELVLSAPLAYTDPPANLIIKNNLPNSANITLLLRGLANITQSDFLIRIDLSRLKSGSNYIDLRTQTQRLPGNAEILNIDPASITINTEEAVERVVSVRVETEGELKKGFVLEELNISPKTVTVIGPKSLIGTLGYVKTGNITIIDEDADFVRSAVPVLPSYFRLKSEREGNITVFGIVSEISEDRRLNNVPAELFGEQYKATINPNLISVTLSGPASVINQIDVKKLRVYFDAVDYSPGIYKPSADSISLSTVKGIKVKTLHTDVKISVSSQRISISSP</sequence>
<keyword evidence="6" id="KW-1133">Transmembrane helix</keyword>
<dbReference type="GO" id="GO:0006171">
    <property type="term" value="P:cAMP biosynthetic process"/>
    <property type="evidence" value="ECO:0007669"/>
    <property type="project" value="InterPro"/>
</dbReference>
<dbReference type="AlphaFoldDB" id="A0AAE0W9C4"/>
<comment type="catalytic activity">
    <reaction evidence="1">
        <text>2 ATP = 3',3'-c-di-AMP + 2 diphosphate</text>
        <dbReference type="Rhea" id="RHEA:35655"/>
        <dbReference type="ChEBI" id="CHEBI:30616"/>
        <dbReference type="ChEBI" id="CHEBI:33019"/>
        <dbReference type="ChEBI" id="CHEBI:71500"/>
        <dbReference type="EC" id="2.7.7.85"/>
    </reaction>
</comment>
<feature type="transmembrane region" description="Helical" evidence="6">
    <location>
        <begin position="72"/>
        <end position="92"/>
    </location>
</feature>
<dbReference type="HAMAP" id="MF_01499">
    <property type="entry name" value="DacA"/>
    <property type="match status" value="1"/>
</dbReference>
<proteinExistence type="inferred from homology"/>
<dbReference type="GO" id="GO:0106408">
    <property type="term" value="F:diadenylate cyclase activity"/>
    <property type="evidence" value="ECO:0007669"/>
    <property type="project" value="UniProtKB-EC"/>
</dbReference>
<evidence type="ECO:0000256" key="5">
    <source>
        <dbReference type="ARBA" id="ARBA00022840"/>
    </source>
</evidence>
<dbReference type="Gene3D" id="2.170.120.30">
    <property type="match status" value="2"/>
</dbReference>
<name>A0AAE0W9C4_9BIVA</name>
<evidence type="ECO:0000256" key="2">
    <source>
        <dbReference type="ARBA" id="ARBA00022679"/>
    </source>
</evidence>